<dbReference type="NCBIfam" id="TIGR00003">
    <property type="entry name" value="copper ion binding protein"/>
    <property type="match status" value="1"/>
</dbReference>
<evidence type="ECO:0000313" key="18">
    <source>
        <dbReference type="EMBL" id="AIC15056.1"/>
    </source>
</evidence>
<dbReference type="InterPro" id="IPR017969">
    <property type="entry name" value="Heavy-metal-associated_CS"/>
</dbReference>
<dbReference type="GO" id="GO:0005507">
    <property type="term" value="F:copper ion binding"/>
    <property type="evidence" value="ECO:0007669"/>
    <property type="project" value="InterPro"/>
</dbReference>
<dbReference type="SFLD" id="SFLDF00027">
    <property type="entry name" value="p-type_atpase"/>
    <property type="match status" value="1"/>
</dbReference>
<reference evidence="18 19" key="1">
    <citation type="journal article" date="2014" name="Int. J. Syst. Evol. Microbiol.">
        <title>Nitrososphaera viennensis gen. nov., sp. nov., an aerobic and mesophilic, ammonia-oxidizing archaeon from soil and a member of the archaeal phylum Thaumarchaeota.</title>
        <authorList>
            <person name="Stieglmeier M."/>
            <person name="Klingl A."/>
            <person name="Alves R.J."/>
            <person name="Rittmann S.K."/>
            <person name="Melcher M."/>
            <person name="Leisch N."/>
            <person name="Schleper C."/>
        </authorList>
    </citation>
    <scope>NUCLEOTIDE SEQUENCE [LARGE SCALE GENOMIC DNA]</scope>
    <source>
        <strain evidence="18">EN76</strain>
    </source>
</reference>
<comment type="similarity">
    <text evidence="2">Belongs to the cation transport ATPase (P-type) (TC 3.A.3) family. Type IB subfamily.</text>
</comment>
<feature type="transmembrane region" description="Helical" evidence="16">
    <location>
        <begin position="256"/>
        <end position="276"/>
    </location>
</feature>
<feature type="domain" description="HMA" evidence="17">
    <location>
        <begin position="80"/>
        <end position="146"/>
    </location>
</feature>
<dbReference type="InterPro" id="IPR023299">
    <property type="entry name" value="ATPase_P-typ_cyto_dom_N"/>
</dbReference>
<keyword evidence="14" id="KW-0406">Ion transport</keyword>
<dbReference type="RefSeq" id="WP_084790609.1">
    <property type="nucleotide sequence ID" value="NZ_CP007536.1"/>
</dbReference>
<dbReference type="InterPro" id="IPR023298">
    <property type="entry name" value="ATPase_P-typ_TM_dom_sf"/>
</dbReference>
<sequence>MEEASAQTTATKKTLLKIGGMHCAGCVNSIQRHVSTVEGVSKVEVNLASEKAVVEFDPAKVGLPDIEKAIEEVGYRVVYEKVSLKVEGITDSADAQRLEGGISRMEGVRSASANYGNAQVLVEYSPALVSLADIRKKVGDYGYSVIGESTQASAHDVEARKLKNLFFLGVAFTVPVVLFSYPEVFSFLPLAGTSAGAYIAFAAASIVQFVTGSRFYSGAFRIARMRSANMDTLVVLGTTAAYVFSAYNTFPAPTWHGIYYDASSLVITFILLGKYLELKTKGRTGAVIRKMLELQPKAARVKKADGSEVETPVELIQPGDIIIVRPGEKIPVDSTVVQGKSAIDESMATGESAPVHKKTGDSAIGGTVNREGMLLVKATRVGADSFLSQVVKLVEEAMGKKPAMQKLVDKVAGYFAYAVMAVAVAAFGIWYALAAGATEAAIIPAVAILAVACPCALGLATPTAIMVGMGKGAAHGVIFKSGDAIEALSKARAVVFDKTGTLTQGRPQVTDVIQLKQEIDTEGQSVPDSTGVLLLAATAENYSEHPLAKAIVGHAKSAGIEPKEVSDFQVTPGMGVTAVWDGTTVRVGSKKFIEEAGVGAAVSSAQAAVEKLQAQGKTAVLVTANSDIVGVIGLMDAPKQEAREAIEALKGLGIEPVMVTGDNRRTAEEIARLVGIERVYAGVLPSGKVDAINEIRKSGMVVVAMVGDGINDAPALTAADVGMAIGSGTDLAIEAGSVVLVKSDIRGVVSAVEIARKTVGKIKQNLAYAFLYNVVLIPVAAMGLLYPALAGLAMAASSVSVTASSLALKRWKPRLSG</sequence>
<dbReference type="FunFam" id="3.30.70.100:FF:000005">
    <property type="entry name" value="Copper-exporting P-type ATPase A"/>
    <property type="match status" value="1"/>
</dbReference>
<feature type="transmembrane region" description="Helical" evidence="16">
    <location>
        <begin position="165"/>
        <end position="181"/>
    </location>
</feature>
<dbReference type="Pfam" id="PF00403">
    <property type="entry name" value="HMA"/>
    <property type="match status" value="2"/>
</dbReference>
<feature type="transmembrane region" description="Helical" evidence="16">
    <location>
        <begin position="766"/>
        <end position="786"/>
    </location>
</feature>
<dbReference type="SUPFAM" id="SSF81665">
    <property type="entry name" value="Calcium ATPase, transmembrane domain M"/>
    <property type="match status" value="1"/>
</dbReference>
<feature type="transmembrane region" description="Helical" evidence="16">
    <location>
        <begin position="232"/>
        <end position="250"/>
    </location>
</feature>
<feature type="transmembrane region" description="Helical" evidence="16">
    <location>
        <begin position="411"/>
        <end position="434"/>
    </location>
</feature>
<dbReference type="GO" id="GO:0043682">
    <property type="term" value="F:P-type divalent copper transporter activity"/>
    <property type="evidence" value="ECO:0007669"/>
    <property type="project" value="TreeGrafter"/>
</dbReference>
<keyword evidence="6" id="KW-0677">Repeat</keyword>
<keyword evidence="10" id="KW-0460">Magnesium</keyword>
<dbReference type="InterPro" id="IPR036412">
    <property type="entry name" value="HAD-like_sf"/>
</dbReference>
<dbReference type="FunFam" id="2.70.150.10:FF:000002">
    <property type="entry name" value="Copper-transporting ATPase 1, putative"/>
    <property type="match status" value="1"/>
</dbReference>
<keyword evidence="7" id="KW-0547">Nucleotide-binding</keyword>
<gene>
    <name evidence="18" type="primary">copA1</name>
    <name evidence="18" type="ORF">NVIE_008380</name>
</gene>
<dbReference type="InterPro" id="IPR008250">
    <property type="entry name" value="ATPase_P-typ_transduc_dom_A_sf"/>
</dbReference>
<evidence type="ECO:0000256" key="9">
    <source>
        <dbReference type="ARBA" id="ARBA00022840"/>
    </source>
</evidence>
<evidence type="ECO:0000256" key="16">
    <source>
        <dbReference type="SAM" id="Phobius"/>
    </source>
</evidence>
<accession>A0A060HNB6</accession>
<evidence type="ECO:0000256" key="7">
    <source>
        <dbReference type="ARBA" id="ARBA00022741"/>
    </source>
</evidence>
<dbReference type="GO" id="GO:0012505">
    <property type="term" value="C:endomembrane system"/>
    <property type="evidence" value="ECO:0007669"/>
    <property type="project" value="UniProtKB-SubCell"/>
</dbReference>
<dbReference type="InterPro" id="IPR027256">
    <property type="entry name" value="P-typ_ATPase_IB"/>
</dbReference>
<organism evidence="18 19">
    <name type="scientific">Nitrososphaera viennensis EN76</name>
    <dbReference type="NCBI Taxonomy" id="926571"/>
    <lineage>
        <taxon>Archaea</taxon>
        <taxon>Nitrososphaerota</taxon>
        <taxon>Nitrososphaeria</taxon>
        <taxon>Nitrososphaerales</taxon>
        <taxon>Nitrososphaeraceae</taxon>
        <taxon>Nitrososphaera</taxon>
    </lineage>
</organism>
<dbReference type="KEGG" id="nvn:NVIE_008380"/>
<dbReference type="GO" id="GO:0016020">
    <property type="term" value="C:membrane"/>
    <property type="evidence" value="ECO:0007669"/>
    <property type="project" value="InterPro"/>
</dbReference>
<evidence type="ECO:0000256" key="5">
    <source>
        <dbReference type="ARBA" id="ARBA00022723"/>
    </source>
</evidence>
<evidence type="ECO:0000313" key="19">
    <source>
        <dbReference type="Proteomes" id="UP000027093"/>
    </source>
</evidence>
<dbReference type="Gene3D" id="3.30.70.100">
    <property type="match status" value="2"/>
</dbReference>
<keyword evidence="15 16" id="KW-0472">Membrane</keyword>
<dbReference type="InterPro" id="IPR023214">
    <property type="entry name" value="HAD_sf"/>
</dbReference>
<protein>
    <submittedName>
        <fullName evidence="18">Copper-exporting P-type ATPase A</fullName>
        <ecNumber evidence="18">3.6.3.4</ecNumber>
    </submittedName>
</protein>
<keyword evidence="9" id="KW-0067">ATP-binding</keyword>
<keyword evidence="12 16" id="KW-1133">Transmembrane helix</keyword>
<dbReference type="CDD" id="cd00371">
    <property type="entry name" value="HMA"/>
    <property type="match status" value="2"/>
</dbReference>
<evidence type="ECO:0000256" key="1">
    <source>
        <dbReference type="ARBA" id="ARBA00004127"/>
    </source>
</evidence>
<dbReference type="InterPro" id="IPR018303">
    <property type="entry name" value="ATPase_P-typ_P_site"/>
</dbReference>
<proteinExistence type="inferred from homology"/>
<dbReference type="OrthoDB" id="8588at2157"/>
<dbReference type="PROSITE" id="PS00154">
    <property type="entry name" value="ATPASE_E1_E2"/>
    <property type="match status" value="1"/>
</dbReference>
<dbReference type="EMBL" id="CP007536">
    <property type="protein sequence ID" value="AIC15056.1"/>
    <property type="molecule type" value="Genomic_DNA"/>
</dbReference>
<dbReference type="NCBIfam" id="TIGR01494">
    <property type="entry name" value="ATPase_P-type"/>
    <property type="match status" value="2"/>
</dbReference>
<feature type="domain" description="HMA" evidence="17">
    <location>
        <begin position="12"/>
        <end position="78"/>
    </location>
</feature>
<dbReference type="SUPFAM" id="SSF55008">
    <property type="entry name" value="HMA, heavy metal-associated domain"/>
    <property type="match status" value="2"/>
</dbReference>
<dbReference type="PANTHER" id="PTHR43520">
    <property type="entry name" value="ATP7, ISOFORM B"/>
    <property type="match status" value="1"/>
</dbReference>
<evidence type="ECO:0000256" key="10">
    <source>
        <dbReference type="ARBA" id="ARBA00022842"/>
    </source>
</evidence>
<evidence type="ECO:0000256" key="2">
    <source>
        <dbReference type="ARBA" id="ARBA00006024"/>
    </source>
</evidence>
<evidence type="ECO:0000259" key="17">
    <source>
        <dbReference type="PROSITE" id="PS50846"/>
    </source>
</evidence>
<dbReference type="EC" id="3.6.3.4" evidence="18"/>
<dbReference type="InterPro" id="IPR044492">
    <property type="entry name" value="P_typ_ATPase_HD_dom"/>
</dbReference>
<dbReference type="Pfam" id="PF00702">
    <property type="entry name" value="Hydrolase"/>
    <property type="match status" value="1"/>
</dbReference>
<dbReference type="PANTHER" id="PTHR43520:SF8">
    <property type="entry name" value="P-TYPE CU(+) TRANSPORTER"/>
    <property type="match status" value="1"/>
</dbReference>
<keyword evidence="19" id="KW-1185">Reference proteome</keyword>
<dbReference type="SUPFAM" id="SSF81653">
    <property type="entry name" value="Calcium ATPase, transduction domain A"/>
    <property type="match status" value="1"/>
</dbReference>
<dbReference type="Gene3D" id="3.40.50.1000">
    <property type="entry name" value="HAD superfamily/HAD-like"/>
    <property type="match status" value="1"/>
</dbReference>
<evidence type="ECO:0000256" key="15">
    <source>
        <dbReference type="ARBA" id="ARBA00023136"/>
    </source>
</evidence>
<dbReference type="NCBIfam" id="TIGR01525">
    <property type="entry name" value="ATPase-IB_hvy"/>
    <property type="match status" value="1"/>
</dbReference>
<dbReference type="GO" id="GO:0055070">
    <property type="term" value="P:copper ion homeostasis"/>
    <property type="evidence" value="ECO:0007669"/>
    <property type="project" value="TreeGrafter"/>
</dbReference>
<dbReference type="SUPFAM" id="SSF56784">
    <property type="entry name" value="HAD-like"/>
    <property type="match status" value="1"/>
</dbReference>
<evidence type="ECO:0000256" key="3">
    <source>
        <dbReference type="ARBA" id="ARBA00022448"/>
    </source>
</evidence>
<dbReference type="PRINTS" id="PR00119">
    <property type="entry name" value="CATATPASE"/>
</dbReference>
<keyword evidence="13" id="KW-0186">Copper</keyword>
<dbReference type="HOGENOM" id="CLU_001771_0_3_2"/>
<dbReference type="Proteomes" id="UP000027093">
    <property type="component" value="Chromosome"/>
</dbReference>
<dbReference type="Pfam" id="PF00122">
    <property type="entry name" value="E1-E2_ATPase"/>
    <property type="match status" value="1"/>
</dbReference>
<dbReference type="InterPro" id="IPR006122">
    <property type="entry name" value="HMA_Cu_ion-bd"/>
</dbReference>
<name>A0A060HNB6_9ARCH</name>
<dbReference type="Gene3D" id="3.40.1110.10">
    <property type="entry name" value="Calcium-transporting ATPase, cytoplasmic domain N"/>
    <property type="match status" value="1"/>
</dbReference>
<dbReference type="PRINTS" id="PR00941">
    <property type="entry name" value="CDATPASE"/>
</dbReference>
<dbReference type="Gene3D" id="2.70.150.10">
    <property type="entry name" value="Calcium-transporting ATPase, cytoplasmic transduction domain A"/>
    <property type="match status" value="1"/>
</dbReference>
<dbReference type="GeneID" id="74946103"/>
<dbReference type="CDD" id="cd02094">
    <property type="entry name" value="P-type_ATPase_Cu-like"/>
    <property type="match status" value="1"/>
</dbReference>
<keyword evidence="11" id="KW-1278">Translocase</keyword>
<keyword evidence="8" id="KW-0187">Copper transport</keyword>
<dbReference type="InterPro" id="IPR006121">
    <property type="entry name" value="HMA_dom"/>
</dbReference>
<feature type="transmembrane region" description="Helical" evidence="16">
    <location>
        <begin position="440"/>
        <end position="461"/>
    </location>
</feature>
<keyword evidence="5" id="KW-0479">Metal-binding</keyword>
<dbReference type="SFLD" id="SFLDG00002">
    <property type="entry name" value="C1.7:_P-type_atpase_like"/>
    <property type="match status" value="1"/>
</dbReference>
<dbReference type="NCBIfam" id="TIGR01511">
    <property type="entry name" value="ATPase-IB1_Cu"/>
    <property type="match status" value="1"/>
</dbReference>
<evidence type="ECO:0000256" key="13">
    <source>
        <dbReference type="ARBA" id="ARBA00023008"/>
    </source>
</evidence>
<dbReference type="PROSITE" id="PS50846">
    <property type="entry name" value="HMA_2"/>
    <property type="match status" value="2"/>
</dbReference>
<evidence type="ECO:0000256" key="11">
    <source>
        <dbReference type="ARBA" id="ARBA00022967"/>
    </source>
</evidence>
<evidence type="ECO:0000256" key="6">
    <source>
        <dbReference type="ARBA" id="ARBA00022737"/>
    </source>
</evidence>
<evidence type="ECO:0000256" key="4">
    <source>
        <dbReference type="ARBA" id="ARBA00022692"/>
    </source>
</evidence>
<dbReference type="InterPro" id="IPR001757">
    <property type="entry name" value="P_typ_ATPase"/>
</dbReference>
<dbReference type="GO" id="GO:0005524">
    <property type="term" value="F:ATP binding"/>
    <property type="evidence" value="ECO:0007669"/>
    <property type="project" value="UniProtKB-KW"/>
</dbReference>
<dbReference type="AlphaFoldDB" id="A0A060HNB6"/>
<dbReference type="GO" id="GO:0016887">
    <property type="term" value="F:ATP hydrolysis activity"/>
    <property type="evidence" value="ECO:0007669"/>
    <property type="project" value="InterPro"/>
</dbReference>
<keyword evidence="3" id="KW-0813">Transport</keyword>
<dbReference type="STRING" id="926571.NVIE_008380"/>
<dbReference type="PROSITE" id="PS01047">
    <property type="entry name" value="HMA_1"/>
    <property type="match status" value="1"/>
</dbReference>
<evidence type="ECO:0000256" key="12">
    <source>
        <dbReference type="ARBA" id="ARBA00022989"/>
    </source>
</evidence>
<dbReference type="SUPFAM" id="SSF81660">
    <property type="entry name" value="Metal cation-transporting ATPase, ATP-binding domain N"/>
    <property type="match status" value="1"/>
</dbReference>
<dbReference type="SFLD" id="SFLDS00003">
    <property type="entry name" value="Haloacid_Dehalogenase"/>
    <property type="match status" value="1"/>
</dbReference>
<comment type="subcellular location">
    <subcellularLocation>
        <location evidence="1">Endomembrane system</location>
        <topology evidence="1">Multi-pass membrane protein</topology>
    </subcellularLocation>
</comment>
<feature type="transmembrane region" description="Helical" evidence="16">
    <location>
        <begin position="187"/>
        <end position="211"/>
    </location>
</feature>
<evidence type="ECO:0000256" key="8">
    <source>
        <dbReference type="ARBA" id="ARBA00022796"/>
    </source>
</evidence>
<evidence type="ECO:0000256" key="14">
    <source>
        <dbReference type="ARBA" id="ARBA00023065"/>
    </source>
</evidence>
<dbReference type="InterPro" id="IPR059000">
    <property type="entry name" value="ATPase_P-type_domA"/>
</dbReference>
<keyword evidence="18" id="KW-0378">Hydrolase</keyword>
<dbReference type="InterPro" id="IPR036163">
    <property type="entry name" value="HMA_dom_sf"/>
</dbReference>
<keyword evidence="4 16" id="KW-0812">Transmembrane</keyword>